<dbReference type="PANTHER" id="PTHR23338">
    <property type="entry name" value="SMALL NUCLEAR RIBONUCLEOPROTEIN SM"/>
    <property type="match status" value="1"/>
</dbReference>
<evidence type="ECO:0000313" key="11">
    <source>
        <dbReference type="Proteomes" id="UP000824890"/>
    </source>
</evidence>
<dbReference type="InterPro" id="IPR027141">
    <property type="entry name" value="LSm4/Sm_D1/D3"/>
</dbReference>
<evidence type="ECO:0000256" key="1">
    <source>
        <dbReference type="ARBA" id="ARBA00004123"/>
    </source>
</evidence>
<dbReference type="PROSITE" id="PS52002">
    <property type="entry name" value="SM"/>
    <property type="match status" value="1"/>
</dbReference>
<dbReference type="InterPro" id="IPR047575">
    <property type="entry name" value="Sm"/>
</dbReference>
<keyword evidence="4 8" id="KW-0507">mRNA processing</keyword>
<dbReference type="Proteomes" id="UP000824890">
    <property type="component" value="Unassembled WGS sequence"/>
</dbReference>
<evidence type="ECO:0000256" key="2">
    <source>
        <dbReference type="ARBA" id="ARBA00008146"/>
    </source>
</evidence>
<feature type="domain" description="Sm" evidence="9">
    <location>
        <begin position="7"/>
        <end position="113"/>
    </location>
</feature>
<dbReference type="Gene3D" id="2.30.30.100">
    <property type="match status" value="1"/>
</dbReference>
<evidence type="ECO:0000259" key="9">
    <source>
        <dbReference type="PROSITE" id="PS52002"/>
    </source>
</evidence>
<dbReference type="EMBL" id="JAGKQM010000016">
    <property type="protein sequence ID" value="KAH0876014.1"/>
    <property type="molecule type" value="Genomic_DNA"/>
</dbReference>
<dbReference type="InterPro" id="IPR001163">
    <property type="entry name" value="Sm_dom_euk/arc"/>
</dbReference>
<dbReference type="SUPFAM" id="SSF50182">
    <property type="entry name" value="Sm-like ribonucleoproteins"/>
    <property type="match status" value="1"/>
</dbReference>
<organism evidence="10 11">
    <name type="scientific">Brassica napus</name>
    <name type="common">Rape</name>
    <dbReference type="NCBI Taxonomy" id="3708"/>
    <lineage>
        <taxon>Eukaryota</taxon>
        <taxon>Viridiplantae</taxon>
        <taxon>Streptophyta</taxon>
        <taxon>Embryophyta</taxon>
        <taxon>Tracheophyta</taxon>
        <taxon>Spermatophyta</taxon>
        <taxon>Magnoliopsida</taxon>
        <taxon>eudicotyledons</taxon>
        <taxon>Gunneridae</taxon>
        <taxon>Pentapetalae</taxon>
        <taxon>rosids</taxon>
        <taxon>malvids</taxon>
        <taxon>Brassicales</taxon>
        <taxon>Brassicaceae</taxon>
        <taxon>Brassiceae</taxon>
        <taxon>Brassica</taxon>
    </lineage>
</organism>
<proteinExistence type="inferred from homology"/>
<evidence type="ECO:0000256" key="7">
    <source>
        <dbReference type="ARBA" id="ARBA00023274"/>
    </source>
</evidence>
<comment type="caution">
    <text evidence="10">The sequence shown here is derived from an EMBL/GenBank/DDBJ whole genome shotgun (WGS) entry which is preliminary data.</text>
</comment>
<dbReference type="InterPro" id="IPR034099">
    <property type="entry name" value="SmD3"/>
</dbReference>
<dbReference type="Pfam" id="PF01423">
    <property type="entry name" value="LSM"/>
    <property type="match status" value="1"/>
</dbReference>
<keyword evidence="6 8" id="KW-0539">Nucleus</keyword>
<accession>A0ABQ7Z717</accession>
<keyword evidence="7 8" id="KW-0687">Ribonucleoprotein</keyword>
<dbReference type="SMART" id="SM00651">
    <property type="entry name" value="Sm"/>
    <property type="match status" value="1"/>
</dbReference>
<comment type="similarity">
    <text evidence="2 8">Belongs to the snRNP core protein family.</text>
</comment>
<keyword evidence="5 8" id="KW-0508">mRNA splicing</keyword>
<keyword evidence="3 8" id="KW-0963">Cytoplasm</keyword>
<evidence type="ECO:0000256" key="5">
    <source>
        <dbReference type="ARBA" id="ARBA00023187"/>
    </source>
</evidence>
<evidence type="ECO:0000256" key="6">
    <source>
        <dbReference type="ARBA" id="ARBA00023242"/>
    </source>
</evidence>
<comment type="function">
    <text evidence="8">Core component of the spliceosomal U1, U2, U4 and U5 small nuclear ribonucleoproteins (snRNPs), the building blocks of the spliceosome.</text>
</comment>
<gene>
    <name evidence="10" type="ORF">HID58_073376</name>
</gene>
<dbReference type="InterPro" id="IPR010920">
    <property type="entry name" value="LSM_dom_sf"/>
</dbReference>
<reference evidence="10 11" key="1">
    <citation type="submission" date="2021-05" db="EMBL/GenBank/DDBJ databases">
        <title>Genome Assembly of Synthetic Allotetraploid Brassica napus Reveals Homoeologous Exchanges between Subgenomes.</title>
        <authorList>
            <person name="Davis J.T."/>
        </authorList>
    </citation>
    <scope>NUCLEOTIDE SEQUENCE [LARGE SCALE GENOMIC DNA]</scope>
    <source>
        <strain evidence="11">cv. Da-Ae</strain>
        <tissue evidence="10">Seedling</tissue>
    </source>
</reference>
<keyword evidence="11" id="KW-1185">Reference proteome</keyword>
<evidence type="ECO:0000256" key="8">
    <source>
        <dbReference type="RuleBase" id="RU365050"/>
    </source>
</evidence>
<dbReference type="CDD" id="cd01721">
    <property type="entry name" value="Sm_D3"/>
    <property type="match status" value="1"/>
</dbReference>
<comment type="subcellular location">
    <subcellularLocation>
        <location evidence="8">Cytoplasm</location>
        <location evidence="8">Cytosol</location>
    </subcellularLocation>
    <subcellularLocation>
        <location evidence="1 8">Nucleus</location>
    </subcellularLocation>
    <text evidence="8">SMN-mediated assembly into core snRNPs occurs in the cytosol before SMN-mediated transport to the nucleus to be included in spliceosomes.</text>
</comment>
<evidence type="ECO:0000256" key="4">
    <source>
        <dbReference type="ARBA" id="ARBA00022664"/>
    </source>
</evidence>
<protein>
    <recommendedName>
        <fullName evidence="8">Small nuclear ribonucleoprotein Sm D3</fullName>
        <shortName evidence="8">Sm-D3</shortName>
    </recommendedName>
    <alternativeName>
        <fullName evidence="8">snRNP core protein D3</fullName>
    </alternativeName>
</protein>
<sequence>MSRSLGIPVKLLHESSGHTVTVELKSGELYRGNLLECEDNWNCQLEDITYTAKISSRMVVKLSPLISLSSDPLEFTNGLLFVDPLEQDGKVSQLEHVFIRGSKVRFIVIPDMLKNAPMFNRVNAKIKGKSSIGVGRGRPAMRGRVRYWAWDRRKGRRTTSEEISSSAMRQFYSAAIFSFSFMHLMPELSTGVPIIIVLLPPRFLGVPVAFA</sequence>
<name>A0ABQ7Z717_BRANA</name>
<evidence type="ECO:0000256" key="3">
    <source>
        <dbReference type="ARBA" id="ARBA00022490"/>
    </source>
</evidence>
<evidence type="ECO:0000313" key="10">
    <source>
        <dbReference type="EMBL" id="KAH0876014.1"/>
    </source>
</evidence>